<dbReference type="SUPFAM" id="SSF52540">
    <property type="entry name" value="P-loop containing nucleoside triphosphate hydrolases"/>
    <property type="match status" value="1"/>
</dbReference>
<dbReference type="Gene3D" id="3.40.50.300">
    <property type="entry name" value="P-loop containing nucleotide triphosphate hydrolases"/>
    <property type="match status" value="1"/>
</dbReference>
<dbReference type="Pfam" id="PF22734">
    <property type="entry name" value="NNH2"/>
    <property type="match status" value="1"/>
</dbReference>
<feature type="domain" description="NACHT" evidence="3">
    <location>
        <begin position="283"/>
        <end position="414"/>
    </location>
</feature>
<dbReference type="Pfam" id="PF05729">
    <property type="entry name" value="NACHT"/>
    <property type="match status" value="1"/>
</dbReference>
<keyword evidence="5" id="KW-1185">Reference proteome</keyword>
<dbReference type="PROSITE" id="PS50837">
    <property type="entry name" value="NACHT"/>
    <property type="match status" value="1"/>
</dbReference>
<dbReference type="SMART" id="SM00567">
    <property type="entry name" value="EZ_HEAT"/>
    <property type="match status" value="6"/>
</dbReference>
<proteinExistence type="predicted"/>
<evidence type="ECO:0000259" key="3">
    <source>
        <dbReference type="PROSITE" id="PS50837"/>
    </source>
</evidence>
<dbReference type="InterPro" id="IPR007111">
    <property type="entry name" value="NACHT_NTPase"/>
</dbReference>
<dbReference type="InterPro" id="IPR016024">
    <property type="entry name" value="ARM-type_fold"/>
</dbReference>
<dbReference type="CDD" id="cd00267">
    <property type="entry name" value="ABC_ATPase"/>
    <property type="match status" value="1"/>
</dbReference>
<comment type="caution">
    <text evidence="4">The sequence shown here is derived from an EMBL/GenBank/DDBJ whole genome shotgun (WGS) entry which is preliminary data.</text>
</comment>
<gene>
    <name evidence="4" type="ORF">VPK24_11410</name>
</gene>
<organism evidence="4 5">
    <name type="scientific">Limnothrix redekei LRLZ20PSL1</name>
    <dbReference type="NCBI Taxonomy" id="3112953"/>
    <lineage>
        <taxon>Bacteria</taxon>
        <taxon>Bacillati</taxon>
        <taxon>Cyanobacteriota</taxon>
        <taxon>Cyanophyceae</taxon>
        <taxon>Pseudanabaenales</taxon>
        <taxon>Pseudanabaenaceae</taxon>
        <taxon>Limnothrix</taxon>
    </lineage>
</organism>
<keyword evidence="1" id="KW-0042">Antenna complex</keyword>
<evidence type="ECO:0000313" key="4">
    <source>
        <dbReference type="EMBL" id="MFG3818245.1"/>
    </source>
</evidence>
<keyword evidence="2" id="KW-0605">Phycobilisome</keyword>
<accession>A0ABW7CAU8</accession>
<dbReference type="Pfam" id="PF13646">
    <property type="entry name" value="HEAT_2"/>
    <property type="match status" value="2"/>
</dbReference>
<dbReference type="InterPro" id="IPR027417">
    <property type="entry name" value="P-loop_NTPase"/>
</dbReference>
<dbReference type="InterPro" id="IPR011989">
    <property type="entry name" value="ARM-like"/>
</dbReference>
<protein>
    <submittedName>
        <fullName evidence="4">HEAT repeat domain-containing protein</fullName>
    </submittedName>
</protein>
<dbReference type="EMBL" id="JAZAQF010000069">
    <property type="protein sequence ID" value="MFG3818245.1"/>
    <property type="molecule type" value="Genomic_DNA"/>
</dbReference>
<dbReference type="SUPFAM" id="SSF48371">
    <property type="entry name" value="ARM repeat"/>
    <property type="match status" value="1"/>
</dbReference>
<dbReference type="InterPro" id="IPR004155">
    <property type="entry name" value="PBS_lyase_HEAT"/>
</dbReference>
<evidence type="ECO:0000313" key="5">
    <source>
        <dbReference type="Proteomes" id="UP001604335"/>
    </source>
</evidence>
<evidence type="ECO:0000256" key="1">
    <source>
        <dbReference type="ARBA" id="ARBA00022549"/>
    </source>
</evidence>
<name>A0ABW7CAU8_9CYAN</name>
<dbReference type="PANTHER" id="PTHR46844">
    <property type="entry name" value="SLR5058 PROTEIN"/>
    <property type="match status" value="1"/>
</dbReference>
<evidence type="ECO:0000256" key="2">
    <source>
        <dbReference type="ARBA" id="ARBA00022738"/>
    </source>
</evidence>
<dbReference type="PANTHER" id="PTHR46844:SF1">
    <property type="entry name" value="SLR5058 PROTEIN"/>
    <property type="match status" value="1"/>
</dbReference>
<dbReference type="InterPro" id="IPR054569">
    <property type="entry name" value="NNH2"/>
</dbReference>
<dbReference type="Gene3D" id="1.25.10.10">
    <property type="entry name" value="Leucine-rich Repeat Variant"/>
    <property type="match status" value="2"/>
</dbReference>
<reference evidence="5" key="1">
    <citation type="journal article" date="2024" name="Algal Res.">
        <title>Biochemical, toxicological and genomic investigation of a high-biomass producing Limnothrix strain isolated from Italian shallow drinking water reservoir.</title>
        <authorList>
            <person name="Simonazzi M."/>
            <person name="Shishido T.K."/>
            <person name="Delbaje E."/>
            <person name="Wahlsten M."/>
            <person name="Fewer D.P."/>
            <person name="Sivonen K."/>
            <person name="Pezzolesi L."/>
            <person name="Pistocchi R."/>
        </authorList>
    </citation>
    <scope>NUCLEOTIDE SEQUENCE [LARGE SCALE GENOMIC DNA]</scope>
    <source>
        <strain evidence="5">LRLZ20PSL1</strain>
    </source>
</reference>
<dbReference type="Proteomes" id="UP001604335">
    <property type="component" value="Unassembled WGS sequence"/>
</dbReference>
<dbReference type="RefSeq" id="WP_393013415.1">
    <property type="nucleotide sequence ID" value="NZ_JAZAQF010000069.1"/>
</dbReference>
<sequence length="1056" mass="121816">MVDWLVIWGVTQTVGFVFGAVMKDLAKDTLKDYVKDFFKGRLQGLVDRFGPDSLETATGKAIKGFLDLVQRELEDCFDDELERVQAYTESLKRLIADPAVAGALGSVFTDGGQVDPVVWADRWLALRLKPLPPEFNWQKIAKRYQKYTHDLIGADAELRAIAQFERVAETRDLVRGSLGPIVDFDLLAYARSLQTDHEVLPLDQLATDGGAYSVKLWQVFLPQRARECGEYLPQLDKAPKELLRQYGLLKEEPDENQQEKLRDLYRNQAPQSVVELVKNSDINLFVILGDPGSGKSTLLKYLALDWATYENELFKTNHTQPSDQLLLRPLPLFVELRKLSRQVPLDVLDYFHAGNVLDRLNKSQLHDWLSAGRVLLLFDGLDEVFEPAKREEVIREICRLAHDYPAAKIIVTSRVYGYQNYARSLTNHGFRHWLLEEFDDQQIKDFCDRWHQETFGDGQQADRDRCRDRMSAAIARGRTIRELAGNPLMLTMMCILNRKSRLPDERLEFYRQATDLLLRDWDVEHKKLPDRCQDIQLTLNQKQKIVRQVAFFLQNTDGGLKGNLIAQADLQAIVADYLRTLSLPNPEGWAEALIDALRVRNFTLCSAGTGYYAFVHRTFLEYFCATEIWERFNQRDSGSQNAISTDDLIHTIFGQHWNDDAWREVLILLASQLPIGFAKQAIASLVQLDHATSEEAYFTNLFLAADCLAELPERSAIAELDRDLLQRLRSLTAWGALREIRSLEDLEFNQRIEKVRERALRCVAQHWQDDPDTLPWLKDRARSDEHPVVRYAAVQELARGWKDDPDTLPWLKDRARSDEDWYVRQAAVQELARGWKDDPDTLPWLKDRARSDGHWRVQQAAVQELARGWKDDTDILPWLKDRARSDEHWAVRQAAVQELARGWKDDPNILPWLKDRARSDEDWPVRQAAVQELARGWKDDPDTLPWLKDRARSDEDWPVRQAAVQELARGWKDDTDTVNLLCEVTTQDPFQRSDSEYREFESNPRQTALEGLVEIAPENPLVIDLLRDRAANDPDDLLRKWATEQLAEIDSQSHGA</sequence>